<dbReference type="SUPFAM" id="SSF50037">
    <property type="entry name" value="C-terminal domain of transcriptional repressors"/>
    <property type="match status" value="1"/>
</dbReference>
<dbReference type="InterPro" id="IPR007167">
    <property type="entry name" value="Fe-transptr_FeoA-like"/>
</dbReference>
<dbReference type="PANTHER" id="PTHR43151">
    <property type="entry name" value="FEOA FAMILY PROTEIN"/>
    <property type="match status" value="1"/>
</dbReference>
<evidence type="ECO:0000256" key="1">
    <source>
        <dbReference type="ARBA" id="ARBA00023004"/>
    </source>
</evidence>
<dbReference type="eggNOG" id="COG1918">
    <property type="taxonomic scope" value="Bacteria"/>
</dbReference>
<keyword evidence="4" id="KW-1185">Reference proteome</keyword>
<protein>
    <submittedName>
        <fullName evidence="3">Fe2+ transport system protein A</fullName>
    </submittedName>
</protein>
<dbReference type="SMART" id="SM00899">
    <property type="entry name" value="FeoA"/>
    <property type="match status" value="1"/>
</dbReference>
<dbReference type="AlphaFoldDB" id="I3YA99"/>
<dbReference type="Gene3D" id="2.30.30.90">
    <property type="match status" value="1"/>
</dbReference>
<dbReference type="InterPro" id="IPR038157">
    <property type="entry name" value="FeoA_core_dom"/>
</dbReference>
<sequence>MNQAILLQDCPRDLAPVFAVGPMRDPATQTAETSAKPFPLAMATDGERVRIQSLQGGKGLMLRLTELGLNQGAELRVVQRQGGGLVVARGETRIALGGGMATKILVMAVAP</sequence>
<proteinExistence type="predicted"/>
<dbReference type="Proteomes" id="UP000006062">
    <property type="component" value="Chromosome"/>
</dbReference>
<dbReference type="RefSeq" id="WP_014778374.1">
    <property type="nucleotide sequence ID" value="NC_018012.1"/>
</dbReference>
<gene>
    <name evidence="3" type="ordered locus">Thivi_1959</name>
</gene>
<dbReference type="HOGENOM" id="CLU_2191430_0_0_6"/>
<evidence type="ECO:0000313" key="4">
    <source>
        <dbReference type="Proteomes" id="UP000006062"/>
    </source>
</evidence>
<feature type="domain" description="Ferrous iron transporter FeoA-like" evidence="2">
    <location>
        <begin position="38"/>
        <end position="108"/>
    </location>
</feature>
<dbReference type="PANTHER" id="PTHR43151:SF1">
    <property type="entry name" value="SSR2333 PROTEIN"/>
    <property type="match status" value="1"/>
</dbReference>
<dbReference type="InterPro" id="IPR053184">
    <property type="entry name" value="FeoA-like"/>
</dbReference>
<keyword evidence="1" id="KW-0408">Iron</keyword>
<reference evidence="3 4" key="1">
    <citation type="submission" date="2012-06" db="EMBL/GenBank/DDBJ databases">
        <title>Complete sequence of Thiocystis violascens DSM 198.</title>
        <authorList>
            <consortium name="US DOE Joint Genome Institute"/>
            <person name="Lucas S."/>
            <person name="Han J."/>
            <person name="Lapidus A."/>
            <person name="Cheng J.-F."/>
            <person name="Goodwin L."/>
            <person name="Pitluck S."/>
            <person name="Peters L."/>
            <person name="Ovchinnikova G."/>
            <person name="Teshima H."/>
            <person name="Detter J.C."/>
            <person name="Han C."/>
            <person name="Tapia R."/>
            <person name="Land M."/>
            <person name="Hauser L."/>
            <person name="Kyrpides N."/>
            <person name="Ivanova N."/>
            <person name="Pagani I."/>
            <person name="Vogl K."/>
            <person name="Liu Z."/>
            <person name="Frigaard N.-U."/>
            <person name="Bryant D."/>
            <person name="Woyke T."/>
        </authorList>
    </citation>
    <scope>NUCLEOTIDE SEQUENCE [LARGE SCALE GENOMIC DNA]</scope>
    <source>
        <strain evidence="4">ATCC 17096 / DSM 198 / 6111</strain>
    </source>
</reference>
<name>I3YA99_THIV6</name>
<dbReference type="EMBL" id="CP003154">
    <property type="protein sequence ID" value="AFL73917.1"/>
    <property type="molecule type" value="Genomic_DNA"/>
</dbReference>
<dbReference type="STRING" id="765911.Thivi_1959"/>
<dbReference type="InterPro" id="IPR008988">
    <property type="entry name" value="Transcriptional_repressor_C"/>
</dbReference>
<dbReference type="KEGG" id="tvi:Thivi_1959"/>
<dbReference type="Pfam" id="PF04023">
    <property type="entry name" value="FeoA"/>
    <property type="match status" value="1"/>
</dbReference>
<organism evidence="3 4">
    <name type="scientific">Thiocystis violascens (strain ATCC 17096 / DSM 198 / 6111)</name>
    <name type="common">Chromatium violascens</name>
    <dbReference type="NCBI Taxonomy" id="765911"/>
    <lineage>
        <taxon>Bacteria</taxon>
        <taxon>Pseudomonadati</taxon>
        <taxon>Pseudomonadota</taxon>
        <taxon>Gammaproteobacteria</taxon>
        <taxon>Chromatiales</taxon>
        <taxon>Chromatiaceae</taxon>
        <taxon>Thiocystis</taxon>
    </lineage>
</organism>
<evidence type="ECO:0000259" key="2">
    <source>
        <dbReference type="SMART" id="SM00899"/>
    </source>
</evidence>
<evidence type="ECO:0000313" key="3">
    <source>
        <dbReference type="EMBL" id="AFL73917.1"/>
    </source>
</evidence>
<dbReference type="GO" id="GO:0046914">
    <property type="term" value="F:transition metal ion binding"/>
    <property type="evidence" value="ECO:0007669"/>
    <property type="project" value="InterPro"/>
</dbReference>
<accession>I3YA99</accession>